<gene>
    <name evidence="5" type="ORF">CspeluHIS016_0202080</name>
</gene>
<keyword evidence="2" id="KW-0436">Ligase</keyword>
<dbReference type="SUPFAM" id="SSF56801">
    <property type="entry name" value="Acetyl-CoA synthetase-like"/>
    <property type="match status" value="1"/>
</dbReference>
<dbReference type="Gene3D" id="3.30.300.30">
    <property type="match status" value="1"/>
</dbReference>
<evidence type="ECO:0000256" key="2">
    <source>
        <dbReference type="ARBA" id="ARBA00022598"/>
    </source>
</evidence>
<evidence type="ECO:0000313" key="5">
    <source>
        <dbReference type="EMBL" id="GMK55152.1"/>
    </source>
</evidence>
<accession>A0AAD3TRH7</accession>
<evidence type="ECO:0008006" key="7">
    <source>
        <dbReference type="Google" id="ProtNLM"/>
    </source>
</evidence>
<dbReference type="InterPro" id="IPR020845">
    <property type="entry name" value="AMP-binding_CS"/>
</dbReference>
<proteinExistence type="inferred from homology"/>
<dbReference type="Proteomes" id="UP001222932">
    <property type="component" value="Unassembled WGS sequence"/>
</dbReference>
<dbReference type="InterPro" id="IPR042099">
    <property type="entry name" value="ANL_N_sf"/>
</dbReference>
<dbReference type="PANTHER" id="PTHR24096">
    <property type="entry name" value="LONG-CHAIN-FATTY-ACID--COA LIGASE"/>
    <property type="match status" value="1"/>
</dbReference>
<dbReference type="Gene3D" id="3.40.50.12780">
    <property type="entry name" value="N-terminal domain of ligase-like"/>
    <property type="match status" value="1"/>
</dbReference>
<feature type="domain" description="AMP-binding enzyme C-terminal" evidence="4">
    <location>
        <begin position="455"/>
        <end position="540"/>
    </location>
</feature>
<organism evidence="5 6">
    <name type="scientific">Cutaneotrichosporon spelunceum</name>
    <dbReference type="NCBI Taxonomy" id="1672016"/>
    <lineage>
        <taxon>Eukaryota</taxon>
        <taxon>Fungi</taxon>
        <taxon>Dikarya</taxon>
        <taxon>Basidiomycota</taxon>
        <taxon>Agaricomycotina</taxon>
        <taxon>Tremellomycetes</taxon>
        <taxon>Trichosporonales</taxon>
        <taxon>Trichosporonaceae</taxon>
        <taxon>Cutaneotrichosporon</taxon>
    </lineage>
</organism>
<protein>
    <recommendedName>
        <fullName evidence="7">AMP binding protein</fullName>
    </recommendedName>
</protein>
<evidence type="ECO:0000259" key="4">
    <source>
        <dbReference type="Pfam" id="PF13193"/>
    </source>
</evidence>
<feature type="domain" description="AMP-dependent synthetase/ligase" evidence="3">
    <location>
        <begin position="40"/>
        <end position="404"/>
    </location>
</feature>
<dbReference type="PANTHER" id="PTHR24096:SF149">
    <property type="entry name" value="AMP-BINDING DOMAIN-CONTAINING PROTEIN-RELATED"/>
    <property type="match status" value="1"/>
</dbReference>
<dbReference type="InterPro" id="IPR045851">
    <property type="entry name" value="AMP-bd_C_sf"/>
</dbReference>
<reference evidence="5" key="2">
    <citation type="submission" date="2023-06" db="EMBL/GenBank/DDBJ databases">
        <authorList>
            <person name="Kobayashi Y."/>
            <person name="Kayamori A."/>
            <person name="Aoki K."/>
            <person name="Shiwa Y."/>
            <person name="Fujita N."/>
            <person name="Sugita T."/>
            <person name="Iwasaki W."/>
            <person name="Tanaka N."/>
            <person name="Takashima M."/>
        </authorList>
    </citation>
    <scope>NUCLEOTIDE SEQUENCE</scope>
    <source>
        <strain evidence="5">HIS016</strain>
    </source>
</reference>
<reference evidence="5" key="1">
    <citation type="journal article" date="2023" name="BMC Genomics">
        <title>Chromosome-level genome assemblies of Cutaneotrichosporon spp. (Trichosporonales, Basidiomycota) reveal imbalanced evolution between nucleotide sequences and chromosome synteny.</title>
        <authorList>
            <person name="Kobayashi Y."/>
            <person name="Kayamori A."/>
            <person name="Aoki K."/>
            <person name="Shiwa Y."/>
            <person name="Matsutani M."/>
            <person name="Fujita N."/>
            <person name="Sugita T."/>
            <person name="Iwasaki W."/>
            <person name="Tanaka N."/>
            <person name="Takashima M."/>
        </authorList>
    </citation>
    <scope>NUCLEOTIDE SEQUENCE</scope>
    <source>
        <strain evidence="5">HIS016</strain>
    </source>
</reference>
<sequence>MPEIVYGSDYRSPDILPECGFFDYLFGAGPALQKFDKSLPAYIDGLDGRVLTRGDVEDSSLRIMGGLRALGIRRNDVACVWGLNSLEWARAMYGCLAAGVTVSPANYAYAAHEIAHQLNDSGAGIIFLDPALVPVFERARKEIKRPFPNERVVLLCKPDRKPKELAQYKALEEMLGERVPEPEHFTGSQIRDVAILCYSSGTTGLPKGVMTTQNNMTSQLQALNVGCEPLESGRDTVLGILPYSHIYGLTIVFFQPWTVGVPLVVLPRFEEISVLTAIQKYKITHGLIVPPIIIILLNSSNVDNYDLSSVRTLMVGAAPTSPELSEAFSRRFPRITLTQGYGMTECSPTTHICTGAEVTGRAGWIGRLLPTFQARLVMEDGEDAPHGERGELWVRGPSVMKGYHNNPEATEKTMAPGGWYKTGDVLIRDEHGWYKVVDRVKELIKYKGFQVAPAELEGLLLQHDKVADVGVIGVWDESQATELPRAYVVAKPTADIKNGAARDAFSAEVAAWLAEQVAPHKRLRGGVAVVEAIPKSPSGKILRKDLRVRAQAERDAETQLRAKV</sequence>
<keyword evidence="6" id="KW-1185">Reference proteome</keyword>
<name>A0AAD3TRH7_9TREE</name>
<dbReference type="GO" id="GO:0016405">
    <property type="term" value="F:CoA-ligase activity"/>
    <property type="evidence" value="ECO:0007669"/>
    <property type="project" value="TreeGrafter"/>
</dbReference>
<evidence type="ECO:0000256" key="1">
    <source>
        <dbReference type="ARBA" id="ARBA00006432"/>
    </source>
</evidence>
<dbReference type="EMBL" id="BTCM01000002">
    <property type="protein sequence ID" value="GMK55152.1"/>
    <property type="molecule type" value="Genomic_DNA"/>
</dbReference>
<comment type="caution">
    <text evidence="5">The sequence shown here is derived from an EMBL/GenBank/DDBJ whole genome shotgun (WGS) entry which is preliminary data.</text>
</comment>
<dbReference type="CDD" id="cd05911">
    <property type="entry name" value="Firefly_Luc_like"/>
    <property type="match status" value="1"/>
</dbReference>
<comment type="similarity">
    <text evidence="1">Belongs to the ATP-dependent AMP-binding enzyme family.</text>
</comment>
<dbReference type="InterPro" id="IPR025110">
    <property type="entry name" value="AMP-bd_C"/>
</dbReference>
<dbReference type="PROSITE" id="PS00455">
    <property type="entry name" value="AMP_BINDING"/>
    <property type="match status" value="1"/>
</dbReference>
<evidence type="ECO:0000259" key="3">
    <source>
        <dbReference type="Pfam" id="PF00501"/>
    </source>
</evidence>
<dbReference type="InterPro" id="IPR000873">
    <property type="entry name" value="AMP-dep_synth/lig_dom"/>
</dbReference>
<dbReference type="Pfam" id="PF13193">
    <property type="entry name" value="AMP-binding_C"/>
    <property type="match status" value="1"/>
</dbReference>
<dbReference type="AlphaFoldDB" id="A0AAD3TRH7"/>
<evidence type="ECO:0000313" key="6">
    <source>
        <dbReference type="Proteomes" id="UP001222932"/>
    </source>
</evidence>
<dbReference type="Pfam" id="PF00501">
    <property type="entry name" value="AMP-binding"/>
    <property type="match status" value="1"/>
</dbReference>